<organism evidence="1 2">
    <name type="scientific">Durusdinium trenchii</name>
    <dbReference type="NCBI Taxonomy" id="1381693"/>
    <lineage>
        <taxon>Eukaryota</taxon>
        <taxon>Sar</taxon>
        <taxon>Alveolata</taxon>
        <taxon>Dinophyceae</taxon>
        <taxon>Suessiales</taxon>
        <taxon>Symbiodiniaceae</taxon>
        <taxon>Durusdinium</taxon>
    </lineage>
</organism>
<sequence length="301" mass="34172">MQALQRLGSMGAIPGNIHRDLQRKYFHKLVAPAPWKITTNMLMKEDGQRVSKTTECHVLLPHSWALSLEEGDLFEKVMCKDDDLVQFWKTQKQNPQMSSDMWRSLDFTKPSQLPVPYVLHGDGAPYTEIDSLQVLSLRCMLSSRSVSEAQLLLCAIPKLAAEEETFRSIMSTLAWSFKALREGRAPKVDVDGKAVDGPGARGKRFRRGWLWCITGDLEWYAQEFGFPFAASNFLCPYCKADQKKKGTENPFTDFRPTASWRHTVRSKQDMEKLYGSHPLFKGVPGLSVCSIKLDTLHTLDL</sequence>
<comment type="caution">
    <text evidence="1">The sequence shown here is derived from an EMBL/GenBank/DDBJ whole genome shotgun (WGS) entry which is preliminary data.</text>
</comment>
<reference evidence="1 2" key="1">
    <citation type="submission" date="2024-02" db="EMBL/GenBank/DDBJ databases">
        <authorList>
            <person name="Chen Y."/>
            <person name="Shah S."/>
            <person name="Dougan E. K."/>
            <person name="Thang M."/>
            <person name="Chan C."/>
        </authorList>
    </citation>
    <scope>NUCLEOTIDE SEQUENCE [LARGE SCALE GENOMIC DNA]</scope>
</reference>
<evidence type="ECO:0000313" key="1">
    <source>
        <dbReference type="EMBL" id="CAK9020965.1"/>
    </source>
</evidence>
<name>A0ABP0K2F6_9DINO</name>
<dbReference type="EMBL" id="CAXAMN010007251">
    <property type="protein sequence ID" value="CAK9020965.1"/>
    <property type="molecule type" value="Genomic_DNA"/>
</dbReference>
<proteinExistence type="predicted"/>
<dbReference type="Proteomes" id="UP001642484">
    <property type="component" value="Unassembled WGS sequence"/>
</dbReference>
<evidence type="ECO:0000313" key="2">
    <source>
        <dbReference type="Proteomes" id="UP001642484"/>
    </source>
</evidence>
<gene>
    <name evidence="1" type="ORF">CCMP2556_LOCUS14271</name>
</gene>
<protein>
    <submittedName>
        <fullName evidence="1">Uncharacterized protein</fullName>
    </submittedName>
</protein>
<accession>A0ABP0K2F6</accession>
<feature type="non-terminal residue" evidence="1">
    <location>
        <position position="301"/>
    </location>
</feature>
<keyword evidence="2" id="KW-1185">Reference proteome</keyword>